<dbReference type="Proteomes" id="UP000238281">
    <property type="component" value="Unassembled WGS sequence"/>
</dbReference>
<protein>
    <recommendedName>
        <fullName evidence="1">Methyltransferase FkbM domain-containing protein</fullName>
    </recommendedName>
</protein>
<dbReference type="SUPFAM" id="SSF53335">
    <property type="entry name" value="S-adenosyl-L-methionine-dependent methyltransferases"/>
    <property type="match status" value="1"/>
</dbReference>
<dbReference type="GO" id="GO:0008171">
    <property type="term" value="F:O-methyltransferase activity"/>
    <property type="evidence" value="ECO:0007669"/>
    <property type="project" value="TreeGrafter"/>
</dbReference>
<organism evidence="3 4">
    <name type="scientific">Aliarcobacter cryaerophilus</name>
    <dbReference type="NCBI Taxonomy" id="28198"/>
    <lineage>
        <taxon>Bacteria</taxon>
        <taxon>Pseudomonadati</taxon>
        <taxon>Campylobacterota</taxon>
        <taxon>Epsilonproteobacteria</taxon>
        <taxon>Campylobacterales</taxon>
        <taxon>Arcobacteraceae</taxon>
        <taxon>Aliarcobacter</taxon>
    </lineage>
</organism>
<comment type="caution">
    <text evidence="3">The sequence shown here is derived from an EMBL/GenBank/DDBJ whole genome shotgun (WGS) entry which is preliminary data.</text>
</comment>
<dbReference type="Proteomes" id="UP000239065">
    <property type="component" value="Unassembled WGS sequence"/>
</dbReference>
<sequence length="358" mass="41862">MGEKYMSLEKNIFNEFREYINDFHTLNNVSIFGAGSYGIKVYKLLNEKGFNIENFFDNNEKLWDTEVDGKKVLNPSKISGDISIVVASSWSKEIVKQLKENKIFKGKIYLSDPWGNFCDTSISDEDIKQLEFLYNKLEDIESKKVLINVLKSRMCIEEFNNVQYEQYFHPIVHAKNNDIIIDGGAFIGDTIQALNNDKTLNNIEIYSFEPEDKHFSLLQNEAKNSRFECFPIKLGLYDKDTTLKFFADEQISGMCMVEENGNIIIHTTSIDNYCNEHQITPSYIKLDIEGAEKEALIGAKNTIKKYKPKLAICIYHKYKDLWELPYFINEIFGEYEFYLGHHMDYWFETILYAYPVEK</sequence>
<dbReference type="Pfam" id="PF05050">
    <property type="entry name" value="Methyltransf_21"/>
    <property type="match status" value="1"/>
</dbReference>
<dbReference type="PANTHER" id="PTHR36973:SF4">
    <property type="entry name" value="NODULATION PROTEIN"/>
    <property type="match status" value="1"/>
</dbReference>
<name>A0A2S9T6J7_9BACT</name>
<dbReference type="Gene3D" id="3.40.50.150">
    <property type="entry name" value="Vaccinia Virus protein VP39"/>
    <property type="match status" value="1"/>
</dbReference>
<dbReference type="AlphaFoldDB" id="A0A2S9T6J7"/>
<dbReference type="InterPro" id="IPR006342">
    <property type="entry name" value="FkbM_mtfrase"/>
</dbReference>
<evidence type="ECO:0000313" key="4">
    <source>
        <dbReference type="Proteomes" id="UP000238281"/>
    </source>
</evidence>
<evidence type="ECO:0000313" key="5">
    <source>
        <dbReference type="Proteomes" id="UP000239065"/>
    </source>
</evidence>
<dbReference type="EMBL" id="NXGJ01000004">
    <property type="protein sequence ID" value="PRM88169.1"/>
    <property type="molecule type" value="Genomic_DNA"/>
</dbReference>
<dbReference type="PANTHER" id="PTHR36973">
    <property type="entry name" value="SLL1456 PROTEIN-RELATED"/>
    <property type="match status" value="1"/>
</dbReference>
<dbReference type="Gene3D" id="3.40.50.720">
    <property type="entry name" value="NAD(P)-binding Rossmann-like Domain"/>
    <property type="match status" value="1"/>
</dbReference>
<dbReference type="InterPro" id="IPR029063">
    <property type="entry name" value="SAM-dependent_MTases_sf"/>
</dbReference>
<dbReference type="NCBIfam" id="TIGR01444">
    <property type="entry name" value="fkbM_fam"/>
    <property type="match status" value="1"/>
</dbReference>
<gene>
    <name evidence="2" type="ORF">CJ669_05300</name>
    <name evidence="3" type="ORF">CJ673_06115</name>
</gene>
<dbReference type="EMBL" id="NXGE01000003">
    <property type="protein sequence ID" value="PRM94462.1"/>
    <property type="molecule type" value="Genomic_DNA"/>
</dbReference>
<proteinExistence type="predicted"/>
<reference evidence="4 5" key="1">
    <citation type="submission" date="2017-09" db="EMBL/GenBank/DDBJ databases">
        <title>Reassesment of A. cryaerophilus.</title>
        <authorList>
            <person name="Perez-Cataluna A."/>
            <person name="Collado L."/>
            <person name="Salgado O."/>
            <person name="Lefinanco V."/>
            <person name="Figueras M.J."/>
        </authorList>
    </citation>
    <scope>NUCLEOTIDE SEQUENCE [LARGE SCALE GENOMIC DNA]</scope>
    <source>
        <strain evidence="3 4">LMG 10210</strain>
        <strain evidence="2 5">LMG 9861</strain>
    </source>
</reference>
<evidence type="ECO:0000313" key="2">
    <source>
        <dbReference type="EMBL" id="PRM88169.1"/>
    </source>
</evidence>
<evidence type="ECO:0000313" key="3">
    <source>
        <dbReference type="EMBL" id="PRM94462.1"/>
    </source>
</evidence>
<dbReference type="InterPro" id="IPR053188">
    <property type="entry name" value="FkbM_Methyltransferase"/>
</dbReference>
<feature type="domain" description="Methyltransferase FkbM" evidence="1">
    <location>
        <begin position="183"/>
        <end position="332"/>
    </location>
</feature>
<accession>A0A2S9T6J7</accession>
<evidence type="ECO:0000259" key="1">
    <source>
        <dbReference type="Pfam" id="PF05050"/>
    </source>
</evidence>